<keyword evidence="5 10" id="KW-0808">Transferase</keyword>
<dbReference type="InterPro" id="IPR022637">
    <property type="entry name" value="DNA_polIII_beta_cen"/>
</dbReference>
<evidence type="ECO:0000256" key="9">
    <source>
        <dbReference type="ARBA" id="ARBA00023125"/>
    </source>
</evidence>
<evidence type="ECO:0000313" key="14">
    <source>
        <dbReference type="EMBL" id="ASS73550.1"/>
    </source>
</evidence>
<dbReference type="RefSeq" id="WP_094234811.1">
    <property type="nucleotide sequence ID" value="NZ_CP022657.1"/>
</dbReference>
<dbReference type="Gene3D" id="3.70.10.10">
    <property type="match status" value="1"/>
</dbReference>
<comment type="function">
    <text evidence="10">Confers DNA tethering and processivity to DNA polymerases and other proteins. Acts as a clamp, forming a ring around DNA (a reaction catalyzed by the clamp-loading complex) which diffuses in an ATP-independent manner freely and bidirectionally along dsDNA. Initially characterized for its ability to contact the catalytic subunit of DNA polymerase III (Pol III), a complex, multichain enzyme responsible for most of the replicative synthesis in bacteria; Pol III exhibits 3'-5' exonuclease proofreading activity. The beta chain is required for initiation of replication as well as for processivity of DNA replication.</text>
</comment>
<dbReference type="GO" id="GO:0009360">
    <property type="term" value="C:DNA polymerase III complex"/>
    <property type="evidence" value="ECO:0007669"/>
    <property type="project" value="InterPro"/>
</dbReference>
<dbReference type="CDD" id="cd00140">
    <property type="entry name" value="beta_clamp"/>
    <property type="match status" value="1"/>
</dbReference>
<dbReference type="PANTHER" id="PTHR30478">
    <property type="entry name" value="DNA POLYMERASE III SUBUNIT BETA"/>
    <property type="match status" value="1"/>
</dbReference>
<dbReference type="KEGG" id="tab:CIG75_00215"/>
<dbReference type="Pfam" id="PF00712">
    <property type="entry name" value="DNA_pol3_beta"/>
    <property type="match status" value="1"/>
</dbReference>
<comment type="similarity">
    <text evidence="2 10">Belongs to the beta sliding clamp family.</text>
</comment>
<dbReference type="Proteomes" id="UP000214688">
    <property type="component" value="Chromosome"/>
</dbReference>
<dbReference type="InterPro" id="IPR022635">
    <property type="entry name" value="DNA_polIII_beta_C"/>
</dbReference>
<dbReference type="InterPro" id="IPR046938">
    <property type="entry name" value="DNA_clamp_sf"/>
</dbReference>
<dbReference type="GO" id="GO:0003887">
    <property type="term" value="F:DNA-directed DNA polymerase activity"/>
    <property type="evidence" value="ECO:0007669"/>
    <property type="project" value="UniProtKB-UniRule"/>
</dbReference>
<keyword evidence="9" id="KW-0238">DNA-binding</keyword>
<organism evidence="14 15">
    <name type="scientific">Tumebacillus algifaecis</name>
    <dbReference type="NCBI Taxonomy" id="1214604"/>
    <lineage>
        <taxon>Bacteria</taxon>
        <taxon>Bacillati</taxon>
        <taxon>Bacillota</taxon>
        <taxon>Bacilli</taxon>
        <taxon>Bacillales</taxon>
        <taxon>Alicyclobacillaceae</taxon>
        <taxon>Tumebacillus</taxon>
    </lineage>
</organism>
<comment type="subunit">
    <text evidence="10">Forms a ring-shaped head-to-tail homodimer around DNA.</text>
</comment>
<dbReference type="Pfam" id="PF02767">
    <property type="entry name" value="DNA_pol3_beta_2"/>
    <property type="match status" value="1"/>
</dbReference>
<keyword evidence="6 10" id="KW-0548">Nucleotidyltransferase</keyword>
<dbReference type="NCBIfam" id="TIGR00663">
    <property type="entry name" value="dnan"/>
    <property type="match status" value="1"/>
</dbReference>
<dbReference type="InterPro" id="IPR001001">
    <property type="entry name" value="DNA_polIII_beta"/>
</dbReference>
<accession>A0A223CW73</accession>
<reference evidence="14 15" key="1">
    <citation type="journal article" date="2015" name="Int. J. Syst. Evol. Microbiol.">
        <title>Tumebacillus algifaecis sp. nov., isolated from decomposing algal scum.</title>
        <authorList>
            <person name="Wu Y.F."/>
            <person name="Zhang B."/>
            <person name="Xing P."/>
            <person name="Wu Q.L."/>
            <person name="Liu S.J."/>
        </authorList>
    </citation>
    <scope>NUCLEOTIDE SEQUENCE [LARGE SCALE GENOMIC DNA]</scope>
    <source>
        <strain evidence="14 15">THMBR28</strain>
    </source>
</reference>
<protein>
    <recommendedName>
        <fullName evidence="3 10">Beta sliding clamp</fullName>
    </recommendedName>
</protein>
<evidence type="ECO:0000313" key="15">
    <source>
        <dbReference type="Proteomes" id="UP000214688"/>
    </source>
</evidence>
<sequence>MKILIQRQSLVQAIQHVQKAVSGKTTIPVLTGIKIVATKEGLSLTATDLEIGIETRLPTHIEEDQIVQVIEEGAIVLSAKFLSDIVRKLPSQQVEIEVKQNYLTIIRGGKSEYNLHGLDHEEFPRLPQVSGNQVFSVQSDLLKDMIRQTSFAVSNEEIRPVLTGVMFSLRKGSLKFVATDSHRLATREAAVEASEDLEIHNVIIPGKSLNELGRLLSDDSSLVDLVVADNQVLVQMDKTQFYTRLIDGQYPDISRIIPSNFKTGLTVKTKELQGAVERASLIAKEHENNLVRLNIKIGGIEISSNSPDVGKVSESIEDVSVTGDELLIAFNSKFMLDALRVIDSEDLLIEFTGSMSPFLVKIPDNPNCLHLILPVRIY</sequence>
<dbReference type="AlphaFoldDB" id="A0A223CW73"/>
<evidence type="ECO:0000256" key="1">
    <source>
        <dbReference type="ARBA" id="ARBA00004496"/>
    </source>
</evidence>
<gene>
    <name evidence="14" type="ORF">CIG75_00215</name>
</gene>
<dbReference type="GO" id="GO:0003677">
    <property type="term" value="F:DNA binding"/>
    <property type="evidence" value="ECO:0007669"/>
    <property type="project" value="UniProtKB-UniRule"/>
</dbReference>
<dbReference type="GO" id="GO:0008408">
    <property type="term" value="F:3'-5' exonuclease activity"/>
    <property type="evidence" value="ECO:0007669"/>
    <property type="project" value="InterPro"/>
</dbReference>
<dbReference type="Gene3D" id="3.10.150.10">
    <property type="entry name" value="DNA Polymerase III, subunit A, domain 2"/>
    <property type="match status" value="1"/>
</dbReference>
<evidence type="ECO:0000256" key="8">
    <source>
        <dbReference type="ARBA" id="ARBA00022932"/>
    </source>
</evidence>
<evidence type="ECO:0000256" key="4">
    <source>
        <dbReference type="ARBA" id="ARBA00022490"/>
    </source>
</evidence>
<dbReference type="SMART" id="SM00480">
    <property type="entry name" value="POL3Bc"/>
    <property type="match status" value="1"/>
</dbReference>
<keyword evidence="7 10" id="KW-0235">DNA replication</keyword>
<dbReference type="OrthoDB" id="8421503at2"/>
<keyword evidence="15" id="KW-1185">Reference proteome</keyword>
<evidence type="ECO:0000256" key="2">
    <source>
        <dbReference type="ARBA" id="ARBA00010752"/>
    </source>
</evidence>
<keyword evidence="4 10" id="KW-0963">Cytoplasm</keyword>
<evidence type="ECO:0000256" key="3">
    <source>
        <dbReference type="ARBA" id="ARBA00021035"/>
    </source>
</evidence>
<feature type="domain" description="DNA polymerase III beta sliding clamp N-terminal" evidence="11">
    <location>
        <begin position="1"/>
        <end position="127"/>
    </location>
</feature>
<proteinExistence type="inferred from homology"/>
<dbReference type="PANTHER" id="PTHR30478:SF0">
    <property type="entry name" value="BETA SLIDING CLAMP"/>
    <property type="match status" value="1"/>
</dbReference>
<evidence type="ECO:0000259" key="12">
    <source>
        <dbReference type="Pfam" id="PF02767"/>
    </source>
</evidence>
<dbReference type="Pfam" id="PF02768">
    <property type="entry name" value="DNA_pol3_beta_3"/>
    <property type="match status" value="1"/>
</dbReference>
<dbReference type="GO" id="GO:0005737">
    <property type="term" value="C:cytoplasm"/>
    <property type="evidence" value="ECO:0007669"/>
    <property type="project" value="UniProtKB-SubCell"/>
</dbReference>
<dbReference type="PIRSF" id="PIRSF000804">
    <property type="entry name" value="DNA_pol_III_b"/>
    <property type="match status" value="1"/>
</dbReference>
<dbReference type="FunFam" id="3.10.150.10:FF:000007">
    <property type="entry name" value="Beta sliding clamp"/>
    <property type="match status" value="1"/>
</dbReference>
<dbReference type="SUPFAM" id="SSF55979">
    <property type="entry name" value="DNA clamp"/>
    <property type="match status" value="3"/>
</dbReference>
<dbReference type="InterPro" id="IPR022634">
    <property type="entry name" value="DNA_polIII_beta_N"/>
</dbReference>
<feature type="domain" description="DNA polymerase III beta sliding clamp central" evidence="12">
    <location>
        <begin position="137"/>
        <end position="252"/>
    </location>
</feature>
<evidence type="ECO:0000259" key="13">
    <source>
        <dbReference type="Pfam" id="PF02768"/>
    </source>
</evidence>
<evidence type="ECO:0000256" key="5">
    <source>
        <dbReference type="ARBA" id="ARBA00022679"/>
    </source>
</evidence>
<dbReference type="EMBL" id="CP022657">
    <property type="protein sequence ID" value="ASS73550.1"/>
    <property type="molecule type" value="Genomic_DNA"/>
</dbReference>
<feature type="domain" description="DNA polymerase III beta sliding clamp C-terminal" evidence="13">
    <location>
        <begin position="255"/>
        <end position="376"/>
    </location>
</feature>
<keyword evidence="8 10" id="KW-0239">DNA-directed DNA polymerase</keyword>
<dbReference type="GO" id="GO:0006271">
    <property type="term" value="P:DNA strand elongation involved in DNA replication"/>
    <property type="evidence" value="ECO:0007669"/>
    <property type="project" value="TreeGrafter"/>
</dbReference>
<evidence type="ECO:0000256" key="10">
    <source>
        <dbReference type="PIRNR" id="PIRNR000804"/>
    </source>
</evidence>
<evidence type="ECO:0000259" key="11">
    <source>
        <dbReference type="Pfam" id="PF00712"/>
    </source>
</evidence>
<comment type="subcellular location">
    <subcellularLocation>
        <location evidence="1 10">Cytoplasm</location>
    </subcellularLocation>
</comment>
<evidence type="ECO:0000256" key="6">
    <source>
        <dbReference type="ARBA" id="ARBA00022695"/>
    </source>
</evidence>
<name>A0A223CW73_9BACL</name>
<evidence type="ECO:0000256" key="7">
    <source>
        <dbReference type="ARBA" id="ARBA00022705"/>
    </source>
</evidence>